<feature type="domain" description="Wadjet protein JetD C-terminal" evidence="1">
    <location>
        <begin position="201"/>
        <end position="361"/>
    </location>
</feature>
<dbReference type="RefSeq" id="WP_155699159.1">
    <property type="nucleotide sequence ID" value="NZ_CP034235.1"/>
</dbReference>
<dbReference type="Pfam" id="PF09983">
    <property type="entry name" value="JetD_C"/>
    <property type="match status" value="1"/>
</dbReference>
<dbReference type="AlphaFoldDB" id="A0A6B8RDE1"/>
<evidence type="ECO:0000259" key="1">
    <source>
        <dbReference type="Pfam" id="PF09983"/>
    </source>
</evidence>
<dbReference type="EMBL" id="CP034235">
    <property type="protein sequence ID" value="QGQ94160.1"/>
    <property type="molecule type" value="Genomic_DNA"/>
</dbReference>
<evidence type="ECO:0000313" key="2">
    <source>
        <dbReference type="EMBL" id="QGQ94160.1"/>
    </source>
</evidence>
<keyword evidence="3" id="KW-1185">Reference proteome</keyword>
<reference evidence="3" key="1">
    <citation type="submission" date="2018-11" db="EMBL/GenBank/DDBJ databases">
        <title>Complete genome sequence of Paenibacillus sp. ML311-T8.</title>
        <authorList>
            <person name="Nam Y.-D."/>
            <person name="Kang J."/>
            <person name="Chung W.-H."/>
            <person name="Park Y.S."/>
        </authorList>
    </citation>
    <scope>NUCLEOTIDE SEQUENCE [LARGE SCALE GENOMIC DNA]</scope>
    <source>
        <strain evidence="3">ML311-T8</strain>
    </source>
</reference>
<dbReference type="KEGG" id="ppsc:EHS13_04180"/>
<accession>A0A6B8RDE1</accession>
<dbReference type="OrthoDB" id="9809365at2"/>
<proteinExistence type="predicted"/>
<gene>
    <name evidence="2" type="ORF">EHS13_04180</name>
</gene>
<organism evidence="2 3">
    <name type="scientific">Paenibacillus psychroresistens</name>
    <dbReference type="NCBI Taxonomy" id="1778678"/>
    <lineage>
        <taxon>Bacteria</taxon>
        <taxon>Bacillati</taxon>
        <taxon>Bacillota</taxon>
        <taxon>Bacilli</taxon>
        <taxon>Bacillales</taxon>
        <taxon>Paenibacillaceae</taxon>
        <taxon>Paenibacillus</taxon>
    </lineage>
</organism>
<name>A0A6B8RDE1_9BACL</name>
<evidence type="ECO:0000313" key="3">
    <source>
        <dbReference type="Proteomes" id="UP000426246"/>
    </source>
</evidence>
<dbReference type="Proteomes" id="UP000426246">
    <property type="component" value="Chromosome"/>
</dbReference>
<sequence>MFTISQLLLQYIALIIKDKPQQRRKLDTHSAEIYIRSNYIEISYYQEAGGYISLHLAIQDLLQQGRLESITSAKSNGRQPELKSSYWIIPHRIESTWDTLQMLKMSDRLQLHKYRLQPNLQSAEEWQRIERVYQFLQERDKREWVTREERALELFQAEKWLSSELGLQFLRRLGLSLADLKAKVYGEPFVYWPRPGVPLSEAKQVLIVENLSMFHTCKRALEQGIDLLGLIPDAIIYGEGKKIEASLPFYQEIFNQSIIQLYYAGDIDPEGWSIYARLRAKFPEYPLQLAASIYGCMAELARIPFQFITGQQSNEIHFITILQEFELATNISEQALAIIKQCWTSQVRIPQEVITIETLQRVMGDS</sequence>
<dbReference type="InterPro" id="IPR024534">
    <property type="entry name" value="JetD_C"/>
</dbReference>
<protein>
    <submittedName>
        <fullName evidence="2">DUF2399 domain-containing protein</fullName>
    </submittedName>
</protein>